<evidence type="ECO:0000313" key="3">
    <source>
        <dbReference type="Proteomes" id="UP000056905"/>
    </source>
</evidence>
<dbReference type="Gene3D" id="3.40.50.10140">
    <property type="entry name" value="Toll/interleukin-1 receptor homology (TIR) domain"/>
    <property type="match status" value="1"/>
</dbReference>
<reference evidence="2 3" key="1">
    <citation type="submission" date="2015-10" db="EMBL/GenBank/DDBJ databases">
        <title>Conservation of the essential genome among Caulobacter and Brevundimonas species.</title>
        <authorList>
            <person name="Scott D."/>
            <person name="Ely B."/>
        </authorList>
    </citation>
    <scope>NUCLEOTIDE SEQUENCE [LARGE SCALE GENOMIC DNA]</scope>
    <source>
        <strain evidence="2 3">CB4</strain>
        <plasmid evidence="3">CB4 Plasmid</plasmid>
    </source>
</reference>
<keyword evidence="2" id="KW-0614">Plasmid</keyword>
<dbReference type="OrthoDB" id="7055795at2"/>
<organism evidence="2 3">
    <name type="scientific">Caulobacter henricii</name>
    <dbReference type="NCBI Taxonomy" id="69395"/>
    <lineage>
        <taxon>Bacteria</taxon>
        <taxon>Pseudomonadati</taxon>
        <taxon>Pseudomonadota</taxon>
        <taxon>Alphaproteobacteria</taxon>
        <taxon>Caulobacterales</taxon>
        <taxon>Caulobacteraceae</taxon>
        <taxon>Caulobacter</taxon>
    </lineage>
</organism>
<gene>
    <name evidence="2" type="ORF">AQ619_18255</name>
</gene>
<dbReference type="RefSeq" id="WP_062151930.1">
    <property type="nucleotide sequence ID" value="NZ_CP013003.1"/>
</dbReference>
<dbReference type="EMBL" id="CP013003">
    <property type="protein sequence ID" value="ALL15431.1"/>
    <property type="molecule type" value="Genomic_DNA"/>
</dbReference>
<dbReference type="InterPro" id="IPR000157">
    <property type="entry name" value="TIR_dom"/>
</dbReference>
<dbReference type="Pfam" id="PF13676">
    <property type="entry name" value="TIR_2"/>
    <property type="match status" value="1"/>
</dbReference>
<evidence type="ECO:0000259" key="1">
    <source>
        <dbReference type="PROSITE" id="PS50104"/>
    </source>
</evidence>
<feature type="domain" description="TIR" evidence="1">
    <location>
        <begin position="1"/>
        <end position="134"/>
    </location>
</feature>
<dbReference type="AlphaFoldDB" id="A0A0P0P479"/>
<dbReference type="SUPFAM" id="SSF52200">
    <property type="entry name" value="Toll/Interleukin receptor TIR domain"/>
    <property type="match status" value="1"/>
</dbReference>
<evidence type="ECO:0000313" key="2">
    <source>
        <dbReference type="EMBL" id="ALL15431.1"/>
    </source>
</evidence>
<accession>A0A0P0P479</accession>
<protein>
    <recommendedName>
        <fullName evidence="1">TIR domain-containing protein</fullName>
    </recommendedName>
</protein>
<dbReference type="InterPro" id="IPR035897">
    <property type="entry name" value="Toll_tir_struct_dom_sf"/>
</dbReference>
<name>A0A0P0P479_9CAUL</name>
<dbReference type="SMART" id="SM00255">
    <property type="entry name" value="TIR"/>
    <property type="match status" value="1"/>
</dbReference>
<geneLocation type="plasmid" evidence="3">
    <name>CB4 Plasmid</name>
</geneLocation>
<dbReference type="GO" id="GO:0007165">
    <property type="term" value="P:signal transduction"/>
    <property type="evidence" value="ECO:0007669"/>
    <property type="project" value="InterPro"/>
</dbReference>
<proteinExistence type="predicted"/>
<dbReference type="Proteomes" id="UP000056905">
    <property type="component" value="Plasmid pCB4"/>
</dbReference>
<dbReference type="KEGG" id="chq:AQ619_18255"/>
<keyword evidence="3" id="KW-1185">Reference proteome</keyword>
<dbReference type="PROSITE" id="PS50104">
    <property type="entry name" value="TIR"/>
    <property type="match status" value="1"/>
</dbReference>
<sequence>MQHDVFICHASEDKDDLVRPLAEALRDSDLDVWYDEFSLQVGDSLSEAIDRGLAGSRFGIVVLSQAFFQKRWTKRELRGLVAREMGEDGKITLPVWHGVSYGEVLGFSPPLADIRAAMSSQGIEALARELVRRIRPEGSPLLVARDELLRFGWELPPLSDEWWLDMVEMQEWIEEPQWLRPLLFPLPTETSSGTPVRGLRIAWTAMQNDWQHDAEQREICQVTHPDRVMEFLHERPALVEISYRHPERLANYLPQLLIPQFSGEFAGAFDDLLAKSIVEKASDPDSRRPYALCARSLALRHPSFGNHTPADIANAWTWGRGYELNARILNELDYVIWLCSDDSDWLPDGVKTVLIAGLCDLARWGDELSHRDRWKSKLSKALLVRRQTPLKWTRTLTAELTTLADETIRRLALTTPVARIVETFIALDFMGGSDARLRADDDRIEARRGKVS</sequence>